<sequence length="96" mass="10497">MVGALGAAVKFLATIFGIGLIFLYTQPAFDYQKSVAQGMGGEAEENYAFAVGNRQFVLFTFVILAVISGILEVFGVEDNSTYRMSRGFNGTRRGRR</sequence>
<dbReference type="EnsemblBacteria" id="AAM06599">
    <property type="protein sequence ID" value="AAM06599"/>
    <property type="gene ID" value="MA_3228"/>
</dbReference>
<dbReference type="Proteomes" id="UP000002487">
    <property type="component" value="Chromosome"/>
</dbReference>
<gene>
    <name evidence="2" type="ordered locus">MA_3228</name>
</gene>
<keyword evidence="3" id="KW-1185">Reference proteome</keyword>
<dbReference type="EMBL" id="AE010299">
    <property type="protein sequence ID" value="AAM06599.1"/>
    <property type="molecule type" value="Genomic_DNA"/>
</dbReference>
<evidence type="ECO:0000313" key="3">
    <source>
        <dbReference type="Proteomes" id="UP000002487"/>
    </source>
</evidence>
<feature type="transmembrane region" description="Helical" evidence="1">
    <location>
        <begin position="7"/>
        <end position="25"/>
    </location>
</feature>
<name>Q8TL15_METAC</name>
<accession>Q8TL15</accession>
<protein>
    <submittedName>
        <fullName evidence="2">Uncharacterized protein</fullName>
    </submittedName>
</protein>
<dbReference type="HOGENOM" id="CLU_2353191_0_0_2"/>
<keyword evidence="1" id="KW-1133">Transmembrane helix</keyword>
<evidence type="ECO:0000256" key="1">
    <source>
        <dbReference type="SAM" id="Phobius"/>
    </source>
</evidence>
<dbReference type="InParanoid" id="Q8TL15"/>
<organism evidence="2 3">
    <name type="scientific">Methanosarcina acetivorans (strain ATCC 35395 / DSM 2834 / JCM 12185 / C2A)</name>
    <dbReference type="NCBI Taxonomy" id="188937"/>
    <lineage>
        <taxon>Archaea</taxon>
        <taxon>Methanobacteriati</taxon>
        <taxon>Methanobacteriota</taxon>
        <taxon>Stenosarchaea group</taxon>
        <taxon>Methanomicrobia</taxon>
        <taxon>Methanosarcinales</taxon>
        <taxon>Methanosarcinaceae</taxon>
        <taxon>Methanosarcina</taxon>
    </lineage>
</organism>
<dbReference type="GeneID" id="1475121"/>
<dbReference type="AlphaFoldDB" id="Q8TL15"/>
<keyword evidence="1" id="KW-0812">Transmembrane</keyword>
<evidence type="ECO:0000313" key="2">
    <source>
        <dbReference type="EMBL" id="AAM06599.1"/>
    </source>
</evidence>
<dbReference type="KEGG" id="mac:MA_3228"/>
<dbReference type="STRING" id="188937.MA_3228"/>
<reference evidence="2 3" key="1">
    <citation type="journal article" date="2002" name="Genome Res.">
        <title>The genome of Methanosarcina acetivorans reveals extensive metabolic and physiological diversity.</title>
        <authorList>
            <person name="Galagan J.E."/>
            <person name="Nusbaum C."/>
            <person name="Roy A."/>
            <person name="Endrizzi M.G."/>
            <person name="Macdonald P."/>
            <person name="FitzHugh W."/>
            <person name="Calvo S."/>
            <person name="Engels R."/>
            <person name="Smirnov S."/>
            <person name="Atnoor D."/>
            <person name="Brown A."/>
            <person name="Allen N."/>
            <person name="Naylor J."/>
            <person name="Stange-Thomann N."/>
            <person name="DeArellano K."/>
            <person name="Johnson R."/>
            <person name="Linton L."/>
            <person name="McEwan P."/>
            <person name="McKernan K."/>
            <person name="Talamas J."/>
            <person name="Tirrell A."/>
            <person name="Ye W."/>
            <person name="Zimmer A."/>
            <person name="Barber R.D."/>
            <person name="Cann I."/>
            <person name="Graham D.E."/>
            <person name="Grahame D.A."/>
            <person name="Guss A."/>
            <person name="Hedderich R."/>
            <person name="Ingram-Smith C."/>
            <person name="Kuettner C.H."/>
            <person name="Krzycki J.A."/>
            <person name="Leigh J.A."/>
            <person name="Li W."/>
            <person name="Liu J."/>
            <person name="Mukhopadhyay B."/>
            <person name="Reeve J.N."/>
            <person name="Smith K."/>
            <person name="Springer T.A."/>
            <person name="Umayam L.A."/>
            <person name="White O."/>
            <person name="White R.H."/>
            <person name="de Macario E.C."/>
            <person name="Ferry J.G."/>
            <person name="Jarrell K.F."/>
            <person name="Jing H."/>
            <person name="Macario A.J.L."/>
            <person name="Paulsen I."/>
            <person name="Pritchett M."/>
            <person name="Sowers K.R."/>
            <person name="Swanson R.V."/>
            <person name="Zinder S.H."/>
            <person name="Lander E."/>
            <person name="Metcalf W.W."/>
            <person name="Birren B."/>
        </authorList>
    </citation>
    <scope>NUCLEOTIDE SEQUENCE [LARGE SCALE GENOMIC DNA]</scope>
    <source>
        <strain evidence="3">ATCC 35395 / DSM 2834 / JCM 12185 / C2A</strain>
    </source>
</reference>
<dbReference type="RefSeq" id="WP_011023162.1">
    <property type="nucleotide sequence ID" value="NC_003552.1"/>
</dbReference>
<proteinExistence type="predicted"/>
<keyword evidence="1" id="KW-0472">Membrane</keyword>
<feature type="transmembrane region" description="Helical" evidence="1">
    <location>
        <begin position="56"/>
        <end position="76"/>
    </location>
</feature>